<dbReference type="GO" id="GO:0005615">
    <property type="term" value="C:extracellular space"/>
    <property type="evidence" value="ECO:0007669"/>
    <property type="project" value="TreeGrafter"/>
</dbReference>
<feature type="transmembrane region" description="Helical" evidence="4">
    <location>
        <begin position="12"/>
        <end position="30"/>
    </location>
</feature>
<dbReference type="GO" id="GO:0090090">
    <property type="term" value="P:negative regulation of canonical Wnt signaling pathway"/>
    <property type="evidence" value="ECO:0007669"/>
    <property type="project" value="TreeGrafter"/>
</dbReference>
<dbReference type="EMBL" id="RCHS01001653">
    <property type="protein sequence ID" value="RMX52368.1"/>
    <property type="molecule type" value="Genomic_DNA"/>
</dbReference>
<comment type="subcellular location">
    <subcellularLocation>
        <location evidence="1">Secreted</location>
    </subcellularLocation>
</comment>
<keyword evidence="6" id="KW-1185">Reference proteome</keyword>
<evidence type="ECO:0000256" key="1">
    <source>
        <dbReference type="ARBA" id="ARBA00004613"/>
    </source>
</evidence>
<name>A0A3M6UG65_POCDA</name>
<sequence length="431" mass="48188">MADSFRFSRLYPFLWLFCYCFVCAMTSIIHKRTPTDEDKDVRVKKMISPGYYSQECNAHKQCKDPVKYCHMFLCVDCLKENVACTQNGQCCPSSECIYGRCKAGSTAGNAGSFCDRQSDCKDQDLCCVREPAINPAISICKPALDEHQTCGPYNQYRTMYIGGTVQPACGPCKQGLTCKQVGIFGVHQVCLPEASPPGKNSVKRIFFPFCWESIHSRRLLWLRKWHEMFSKLGLFVLTLKLFNTVAASGRIEEVNSPKGKSRADASERRQFILHMPSPWHYRAMVEAGTDECNVNKDCPAGKFCDVHTCRACLHERAACHFIGTCCEGYACQYGQCTKGVQQGEPGTYCDRTSDCLGKESCCIREISVNPHTSMCKPMLDEFESCGPINLFHHVYTGGMVEPDCGPCKVGLQCKNVGTNGLHFICLKEGEE</sequence>
<accession>A0A3M6UG65</accession>
<dbReference type="Proteomes" id="UP000275408">
    <property type="component" value="Unassembled WGS sequence"/>
</dbReference>
<keyword evidence="4" id="KW-1133">Transmembrane helix</keyword>
<evidence type="ECO:0000313" key="5">
    <source>
        <dbReference type="EMBL" id="RMX52368.1"/>
    </source>
</evidence>
<evidence type="ECO:0000256" key="2">
    <source>
        <dbReference type="ARBA" id="ARBA00022525"/>
    </source>
</evidence>
<keyword evidence="2" id="KW-0964">Secreted</keyword>
<dbReference type="GO" id="GO:0048019">
    <property type="term" value="F:receptor antagonist activity"/>
    <property type="evidence" value="ECO:0007669"/>
    <property type="project" value="TreeGrafter"/>
</dbReference>
<dbReference type="InterPro" id="IPR039863">
    <property type="entry name" value="DKK1-4"/>
</dbReference>
<keyword evidence="3" id="KW-0732">Signal</keyword>
<keyword evidence="4" id="KW-0472">Membrane</keyword>
<dbReference type="OrthoDB" id="5944951at2759"/>
<protein>
    <submittedName>
        <fullName evidence="5">Uncharacterized protein</fullName>
    </submittedName>
</protein>
<keyword evidence="4" id="KW-0812">Transmembrane</keyword>
<evidence type="ECO:0000313" key="6">
    <source>
        <dbReference type="Proteomes" id="UP000275408"/>
    </source>
</evidence>
<comment type="caution">
    <text evidence="5">The sequence shown here is derived from an EMBL/GenBank/DDBJ whole genome shotgun (WGS) entry which is preliminary data.</text>
</comment>
<gene>
    <name evidence="5" type="ORF">pdam_00014398</name>
</gene>
<evidence type="ECO:0000256" key="4">
    <source>
        <dbReference type="SAM" id="Phobius"/>
    </source>
</evidence>
<reference evidence="5 6" key="1">
    <citation type="journal article" date="2018" name="Sci. Rep.">
        <title>Comparative analysis of the Pocillopora damicornis genome highlights role of immune system in coral evolution.</title>
        <authorList>
            <person name="Cunning R."/>
            <person name="Bay R.A."/>
            <person name="Gillette P."/>
            <person name="Baker A.C."/>
            <person name="Traylor-Knowles N."/>
        </authorList>
    </citation>
    <scope>NUCLEOTIDE SEQUENCE [LARGE SCALE GENOMIC DNA]</scope>
    <source>
        <strain evidence="5">RSMAS</strain>
        <tissue evidence="5">Whole animal</tissue>
    </source>
</reference>
<evidence type="ECO:0000256" key="3">
    <source>
        <dbReference type="ARBA" id="ARBA00022729"/>
    </source>
</evidence>
<dbReference type="PANTHER" id="PTHR12113:SF6">
    <property type="entry name" value="DICKKOPF N-TERMINAL CYSTEINE-RICH DOMAIN-CONTAINING PROTEIN"/>
    <property type="match status" value="1"/>
</dbReference>
<proteinExistence type="predicted"/>
<dbReference type="PANTHER" id="PTHR12113">
    <property type="entry name" value="DICKKOPF3-LIKE 3"/>
    <property type="match status" value="1"/>
</dbReference>
<dbReference type="AlphaFoldDB" id="A0A3M6UG65"/>
<organism evidence="5 6">
    <name type="scientific">Pocillopora damicornis</name>
    <name type="common">Cauliflower coral</name>
    <name type="synonym">Millepora damicornis</name>
    <dbReference type="NCBI Taxonomy" id="46731"/>
    <lineage>
        <taxon>Eukaryota</taxon>
        <taxon>Metazoa</taxon>
        <taxon>Cnidaria</taxon>
        <taxon>Anthozoa</taxon>
        <taxon>Hexacorallia</taxon>
        <taxon>Scleractinia</taxon>
        <taxon>Astrocoeniina</taxon>
        <taxon>Pocilloporidae</taxon>
        <taxon>Pocillopora</taxon>
    </lineage>
</organism>
<dbReference type="Gene3D" id="2.10.80.10">
    <property type="entry name" value="Lipase, subunit A"/>
    <property type="match status" value="2"/>
</dbReference>
<dbReference type="GO" id="GO:0039706">
    <property type="term" value="F:co-receptor binding"/>
    <property type="evidence" value="ECO:0007669"/>
    <property type="project" value="TreeGrafter"/>
</dbReference>